<dbReference type="GO" id="GO:0043041">
    <property type="term" value="P:amino acid activation for nonribosomal peptide biosynthetic process"/>
    <property type="evidence" value="ECO:0007669"/>
    <property type="project" value="TreeGrafter"/>
</dbReference>
<dbReference type="Gene3D" id="3.30.559.30">
    <property type="entry name" value="Nonribosomal peptide synthetase, condensation domain"/>
    <property type="match status" value="1"/>
</dbReference>
<dbReference type="Pfam" id="PF00501">
    <property type="entry name" value="AMP-binding"/>
    <property type="match status" value="2"/>
</dbReference>
<dbReference type="PANTHER" id="PTHR45527">
    <property type="entry name" value="NONRIBOSOMAL PEPTIDE SYNTHETASE"/>
    <property type="match status" value="1"/>
</dbReference>
<dbReference type="InterPro" id="IPR025110">
    <property type="entry name" value="AMP-bd_C"/>
</dbReference>
<gene>
    <name evidence="3" type="ORF">EV192_1092</name>
</gene>
<feature type="domain" description="Carrier" evidence="2">
    <location>
        <begin position="775"/>
        <end position="850"/>
    </location>
</feature>
<dbReference type="Proteomes" id="UP000295680">
    <property type="component" value="Unassembled WGS sequence"/>
</dbReference>
<evidence type="ECO:0000313" key="4">
    <source>
        <dbReference type="Proteomes" id="UP000295680"/>
    </source>
</evidence>
<dbReference type="Pfam" id="PF00668">
    <property type="entry name" value="Condensation"/>
    <property type="match status" value="1"/>
</dbReference>
<dbReference type="PANTHER" id="PTHR45527:SF1">
    <property type="entry name" value="FATTY ACID SYNTHASE"/>
    <property type="match status" value="1"/>
</dbReference>
<evidence type="ECO:0000259" key="2">
    <source>
        <dbReference type="PROSITE" id="PS50075"/>
    </source>
</evidence>
<dbReference type="SUPFAM" id="SSF47336">
    <property type="entry name" value="ACP-like"/>
    <property type="match status" value="1"/>
</dbReference>
<dbReference type="Gene3D" id="3.40.50.12780">
    <property type="entry name" value="N-terminal domain of ligase-like"/>
    <property type="match status" value="1"/>
</dbReference>
<dbReference type="InterPro" id="IPR042099">
    <property type="entry name" value="ANL_N_sf"/>
</dbReference>
<evidence type="ECO:0000313" key="3">
    <source>
        <dbReference type="EMBL" id="TCO54022.1"/>
    </source>
</evidence>
<proteinExistence type="predicted"/>
<dbReference type="GO" id="GO:0003824">
    <property type="term" value="F:catalytic activity"/>
    <property type="evidence" value="ECO:0007669"/>
    <property type="project" value="InterPro"/>
</dbReference>
<name>A0A4R2J8I4_9PSEU</name>
<dbReference type="Gene3D" id="1.10.1200.10">
    <property type="entry name" value="ACP-like"/>
    <property type="match status" value="1"/>
</dbReference>
<comment type="caution">
    <text evidence="3">The sequence shown here is derived from an EMBL/GenBank/DDBJ whole genome shotgun (WGS) entry which is preliminary data.</text>
</comment>
<dbReference type="InterPro" id="IPR029058">
    <property type="entry name" value="AB_hydrolase_fold"/>
</dbReference>
<dbReference type="AlphaFoldDB" id="A0A4R2J8I4"/>
<dbReference type="InterPro" id="IPR009081">
    <property type="entry name" value="PP-bd_ACP"/>
</dbReference>
<dbReference type="Pfam" id="PF00550">
    <property type="entry name" value="PP-binding"/>
    <property type="match status" value="1"/>
</dbReference>
<dbReference type="CDD" id="cd05930">
    <property type="entry name" value="A_NRPS"/>
    <property type="match status" value="1"/>
</dbReference>
<dbReference type="PROSITE" id="PS50075">
    <property type="entry name" value="CARRIER"/>
    <property type="match status" value="1"/>
</dbReference>
<accession>A0A4R2J8I4</accession>
<protein>
    <submittedName>
        <fullName evidence="3">Amino acid adenylation domain-containing protein</fullName>
    </submittedName>
</protein>
<dbReference type="InterPro" id="IPR000873">
    <property type="entry name" value="AMP-dep_synth/lig_dom"/>
</dbReference>
<reference evidence="3 4" key="1">
    <citation type="submission" date="2019-03" db="EMBL/GenBank/DDBJ databases">
        <title>Genomic Encyclopedia of Type Strains, Phase IV (KMG-IV): sequencing the most valuable type-strain genomes for metagenomic binning, comparative biology and taxonomic classification.</title>
        <authorList>
            <person name="Goeker M."/>
        </authorList>
    </citation>
    <scope>NUCLEOTIDE SEQUENCE [LARGE SCALE GENOMIC DNA]</scope>
    <source>
        <strain evidence="3 4">DSM 45934</strain>
    </source>
</reference>
<dbReference type="Pfam" id="PF13193">
    <property type="entry name" value="AMP-binding_C"/>
    <property type="match status" value="1"/>
</dbReference>
<dbReference type="PROSITE" id="PS00455">
    <property type="entry name" value="AMP_BINDING"/>
    <property type="match status" value="1"/>
</dbReference>
<evidence type="ECO:0000256" key="1">
    <source>
        <dbReference type="SAM" id="MobiDB-lite"/>
    </source>
</evidence>
<dbReference type="SUPFAM" id="SSF56801">
    <property type="entry name" value="Acetyl-CoA synthetase-like"/>
    <property type="match status" value="1"/>
</dbReference>
<dbReference type="InterPro" id="IPR036736">
    <property type="entry name" value="ACP-like_sf"/>
</dbReference>
<feature type="region of interest" description="Disordered" evidence="1">
    <location>
        <begin position="938"/>
        <end position="980"/>
    </location>
</feature>
<dbReference type="InterPro" id="IPR045851">
    <property type="entry name" value="AMP-bd_C_sf"/>
</dbReference>
<dbReference type="EMBL" id="SLWS01000009">
    <property type="protein sequence ID" value="TCO54022.1"/>
    <property type="molecule type" value="Genomic_DNA"/>
</dbReference>
<dbReference type="GO" id="GO:0044550">
    <property type="term" value="P:secondary metabolite biosynthetic process"/>
    <property type="evidence" value="ECO:0007669"/>
    <property type="project" value="TreeGrafter"/>
</dbReference>
<dbReference type="InterPro" id="IPR001242">
    <property type="entry name" value="Condensation_dom"/>
</dbReference>
<sequence>MDRFSWDIFWRDLSDSYAGRPLSPIISDFREHVLRERSTQFWDVGNEPVLRQPTELPYDRSAPAVRSGVKGVRRFDIDDKLTHQVRESASLLRVGTEMVGLAVVAVLLGRYCRTDSVVVGVTPSDAGRDHAQPLGAVHEPLPIALDLSGSPTFEQLVVRCARAVRMPGWKTRPPLGALIERVSPPRDLTRPTLVQVSYQAHEPAQMGFPGCVVEQVELPAGVLRTDLAFVVADRGGRWSWTVEYDTELYEDETADRLVREFQCLLADCVGNQGMPVMSLGRAPQPPAPNPVPSSQAITAAWRDTAVRQPDACAVSLGDERLDYRLLHQWSDEVARWLGDRGVGPEVPVGVVGKRRTATVAMVLGILKCGGVFVPLPVDLRDAFAGLPRLDIVLDPADPPVSRPTDDTDRDPPSVDIAPDNLFAYYRTSGSTGRPKVIATTHRGIQHYRAYLRDVIGLSAADVVLQIAPLTFDASIRDLLCPLATGAQVRLLSDENARDPFEVSAAVQDTGVTAILAIVPSMLAQVVDTAEGTAPRLRLILVSGEKLDADLALRVRGWAPNARIVNQCGATECTMTSTYHEVSDADIARGVIPIGRTIATAQGYVLDVHGMPVPPGAPGELHLAGPGLNRGYTSPALTASSYVPNPFGPPGSRMFRTGDLVRVSTSGALLHQGRTDHQVKVRGMRVDLEACEAALRRCPGVQAAAATLRNGDLVGYVVGSADGSELRRQLAERLPSAMVPNRYVRLAELPFTATGKVDRRALPDPRAMRERGPSVGPRDAAELRMRACWEDVLERERIGVHDDFFALGGTSLAVARLVRNVNRLPGVELSMAQVFTSPTIEDLCAAEPRMACAAAGHLLRLRKGHPGASPIVVLPDLTGSAARYQRLADEFSGESTILAMEAVGRTPEEQPLRTIADMAAACVSELGRVSDVPIAIAGPDAVPDATGGTPKDNQYSRRPAGDARNRPDPGSHRPGHLKHDLGQQPVTLCGWGVGARVAVALAVLLERLGTPPRLVVAVHPEAEQSADLSPAGRYATACGLPVVGSLDDDAAVAATLRNHKRQGQLPACATHETMRRLIAVFVAAEMAQEDATSDSLLATDLIHVHSGGSPDPGRCAWVRTTGRTRHVGTSSRLAAVPGHDDLRVVGGYLGRELGHG</sequence>
<keyword evidence="4" id="KW-1185">Reference proteome</keyword>
<dbReference type="InterPro" id="IPR020845">
    <property type="entry name" value="AMP-binding_CS"/>
</dbReference>
<organism evidence="3 4">
    <name type="scientific">Actinocrispum wychmicini</name>
    <dbReference type="NCBI Taxonomy" id="1213861"/>
    <lineage>
        <taxon>Bacteria</taxon>
        <taxon>Bacillati</taxon>
        <taxon>Actinomycetota</taxon>
        <taxon>Actinomycetes</taxon>
        <taxon>Pseudonocardiales</taxon>
        <taxon>Pseudonocardiaceae</taxon>
        <taxon>Actinocrispum</taxon>
    </lineage>
</organism>
<dbReference type="Gene3D" id="3.30.300.30">
    <property type="match status" value="1"/>
</dbReference>
<dbReference type="SUPFAM" id="SSF52777">
    <property type="entry name" value="CoA-dependent acyltransferases"/>
    <property type="match status" value="1"/>
</dbReference>
<dbReference type="Gene3D" id="3.40.50.1820">
    <property type="entry name" value="alpha/beta hydrolase"/>
    <property type="match status" value="2"/>
</dbReference>
<dbReference type="GO" id="GO:0031177">
    <property type="term" value="F:phosphopantetheine binding"/>
    <property type="evidence" value="ECO:0007669"/>
    <property type="project" value="TreeGrafter"/>
</dbReference>
<feature type="compositionally biased region" description="Basic and acidic residues" evidence="1">
    <location>
        <begin position="958"/>
        <end position="980"/>
    </location>
</feature>
<dbReference type="SUPFAM" id="SSF53474">
    <property type="entry name" value="alpha/beta-Hydrolases"/>
    <property type="match status" value="2"/>
</dbReference>
<dbReference type="GO" id="GO:0005737">
    <property type="term" value="C:cytoplasm"/>
    <property type="evidence" value="ECO:0007669"/>
    <property type="project" value="TreeGrafter"/>
</dbReference>